<feature type="transmembrane region" description="Helical" evidence="5">
    <location>
        <begin position="468"/>
        <end position="485"/>
    </location>
</feature>
<dbReference type="EMBL" id="GBRD01003751">
    <property type="protein sequence ID" value="JAG62070.1"/>
    <property type="molecule type" value="Transcribed_RNA"/>
</dbReference>
<sequence length="494" mass="56339">MPKTNKVKGTPIPILRTTDGRRYELDEAALKKILLAENVIDKNVVVISVAGDYRKGKSFLLGYFLRYLKYKYSTEEGASADPASPSMAWMGKADEPLEGFSWKYGSKRHTLGIWVWSEVFITNRDKEKVGIILLDTQGSFDTESSFKNSATIFSLSTMMSSCQCYNVSKNIQENDIHNLQFFTEYGKLVMGDNSGKTPFQKLVFIVRDWQFPHEASYGESGGRKILDERLKIRTGLPDEHEMVRKTIRNCFSDISCFLLPYPGDAITNPHYNGNVAGLAPDFQLHLGQLVPWVLGPKSLVVKEIGGIRMKARDLYGFFSLYVKELGSEKVPDPHSLWATTAMAQNLAALSEAKDLYITLMMQRLYENGNRQTYIRPNELAEAHARCKDTAIDQFDKMKRMGGEAYTVKYKTILEEEIEKCLVQMKKINSKQAYPIWSKPAMYAGIVLSFYFLTGILSRIGSQKFFPELQYLIFKLSVLGIITWSYNHYRDWGPR</sequence>
<dbReference type="GO" id="GO:0005525">
    <property type="term" value="F:GTP binding"/>
    <property type="evidence" value="ECO:0007669"/>
    <property type="project" value="UniProtKB-KW"/>
</dbReference>
<dbReference type="EMBL" id="GBHO01036093">
    <property type="protein sequence ID" value="JAG07511.1"/>
    <property type="molecule type" value="Transcribed_RNA"/>
</dbReference>
<feature type="transmembrane region" description="Helical" evidence="5">
    <location>
        <begin position="439"/>
        <end position="456"/>
    </location>
</feature>
<comment type="similarity">
    <text evidence="4">Belongs to the TRAFAC class dynamin-like GTPase superfamily. GB1/RHD3 GTPase family.</text>
</comment>
<keyword evidence="1" id="KW-0547">Nucleotide-binding</keyword>
<dbReference type="GO" id="GO:0003924">
    <property type="term" value="F:GTPase activity"/>
    <property type="evidence" value="ECO:0007669"/>
    <property type="project" value="InterPro"/>
</dbReference>
<gene>
    <name evidence="7" type="primary">Atl1</name>
    <name evidence="7" type="ORF">CM83_98587</name>
</gene>
<dbReference type="Gene3D" id="3.40.50.300">
    <property type="entry name" value="P-loop containing nucleotide triphosphate hydrolases"/>
    <property type="match status" value="1"/>
</dbReference>
<dbReference type="InterPro" id="IPR030386">
    <property type="entry name" value="G_GB1_RHD3_dom"/>
</dbReference>
<evidence type="ECO:0000256" key="5">
    <source>
        <dbReference type="SAM" id="Phobius"/>
    </source>
</evidence>
<feature type="domain" description="GB1/RHD3-type G" evidence="6">
    <location>
        <begin position="41"/>
        <end position="298"/>
    </location>
</feature>
<evidence type="ECO:0000256" key="4">
    <source>
        <dbReference type="PROSITE-ProRule" id="PRU01052"/>
    </source>
</evidence>
<evidence type="ECO:0000313" key="8">
    <source>
        <dbReference type="EMBL" id="JAG62070.1"/>
    </source>
</evidence>
<dbReference type="InterPro" id="IPR015894">
    <property type="entry name" value="Guanylate-bd_N"/>
</dbReference>
<keyword evidence="2" id="KW-0378">Hydrolase</keyword>
<keyword evidence="5" id="KW-0472">Membrane</keyword>
<dbReference type="InterPro" id="IPR027417">
    <property type="entry name" value="P-loop_NTPase"/>
</dbReference>
<dbReference type="PANTHER" id="PTHR10751">
    <property type="entry name" value="GUANYLATE BINDING PROTEIN"/>
    <property type="match status" value="1"/>
</dbReference>
<dbReference type="Pfam" id="PF02263">
    <property type="entry name" value="GBP"/>
    <property type="match status" value="1"/>
</dbReference>
<evidence type="ECO:0000259" key="6">
    <source>
        <dbReference type="PROSITE" id="PS51715"/>
    </source>
</evidence>
<dbReference type="PROSITE" id="PS51715">
    <property type="entry name" value="G_GB1_RHD3"/>
    <property type="match status" value="1"/>
</dbReference>
<name>A0A0A9WJC7_LYGHE</name>
<keyword evidence="5" id="KW-0812">Transmembrane</keyword>
<organism evidence="7">
    <name type="scientific">Lygus hesperus</name>
    <name type="common">Western plant bug</name>
    <dbReference type="NCBI Taxonomy" id="30085"/>
    <lineage>
        <taxon>Eukaryota</taxon>
        <taxon>Metazoa</taxon>
        <taxon>Ecdysozoa</taxon>
        <taxon>Arthropoda</taxon>
        <taxon>Hexapoda</taxon>
        <taxon>Insecta</taxon>
        <taxon>Pterygota</taxon>
        <taxon>Neoptera</taxon>
        <taxon>Paraneoptera</taxon>
        <taxon>Hemiptera</taxon>
        <taxon>Heteroptera</taxon>
        <taxon>Panheteroptera</taxon>
        <taxon>Cimicomorpha</taxon>
        <taxon>Miridae</taxon>
        <taxon>Mirini</taxon>
        <taxon>Lygus</taxon>
    </lineage>
</organism>
<evidence type="ECO:0000313" key="7">
    <source>
        <dbReference type="EMBL" id="JAG07511.1"/>
    </source>
</evidence>
<keyword evidence="3" id="KW-0342">GTP-binding</keyword>
<reference evidence="8" key="3">
    <citation type="submission" date="2014-09" db="EMBL/GenBank/DDBJ databases">
        <authorList>
            <person name="Magalhaes I.L.F."/>
            <person name="Oliveira U."/>
            <person name="Santos F.R."/>
            <person name="Vidigal T.H.D.A."/>
            <person name="Brescovit A.D."/>
            <person name="Santos A.J."/>
        </authorList>
    </citation>
    <scope>NUCLEOTIDE SEQUENCE</scope>
</reference>
<dbReference type="SUPFAM" id="SSF48340">
    <property type="entry name" value="Interferon-induced guanylate-binding protein 1 (GBP1), C-terminal domain"/>
    <property type="match status" value="1"/>
</dbReference>
<dbReference type="CDD" id="cd01851">
    <property type="entry name" value="GBP"/>
    <property type="match status" value="1"/>
</dbReference>
<reference evidence="7" key="2">
    <citation type="submission" date="2014-07" db="EMBL/GenBank/DDBJ databases">
        <authorList>
            <person name="Hull J."/>
        </authorList>
    </citation>
    <scope>NUCLEOTIDE SEQUENCE</scope>
</reference>
<proteinExistence type="inferred from homology"/>
<evidence type="ECO:0000256" key="1">
    <source>
        <dbReference type="ARBA" id="ARBA00022741"/>
    </source>
</evidence>
<keyword evidence="5" id="KW-1133">Transmembrane helix</keyword>
<dbReference type="Gene3D" id="1.20.58.420">
    <property type="entry name" value="AHSP"/>
    <property type="match status" value="1"/>
</dbReference>
<evidence type="ECO:0000256" key="2">
    <source>
        <dbReference type="ARBA" id="ARBA00022801"/>
    </source>
</evidence>
<dbReference type="InterPro" id="IPR036543">
    <property type="entry name" value="Guanylate-bd_C_sf"/>
</dbReference>
<reference evidence="7" key="1">
    <citation type="journal article" date="2014" name="PLoS ONE">
        <title>Transcriptome-Based Identification of ABC Transporters in the Western Tarnished Plant Bug Lygus hesperus.</title>
        <authorList>
            <person name="Hull J.J."/>
            <person name="Chaney K."/>
            <person name="Geib S.M."/>
            <person name="Fabrick J.A."/>
            <person name="Brent C.S."/>
            <person name="Walsh D."/>
            <person name="Lavine L.C."/>
        </authorList>
    </citation>
    <scope>NUCLEOTIDE SEQUENCE</scope>
</reference>
<accession>A0A0A9WJC7</accession>
<dbReference type="SUPFAM" id="SSF52540">
    <property type="entry name" value="P-loop containing nucleoside triphosphate hydrolases"/>
    <property type="match status" value="1"/>
</dbReference>
<dbReference type="AlphaFoldDB" id="A0A0A9WJC7"/>
<evidence type="ECO:0000256" key="3">
    <source>
        <dbReference type="ARBA" id="ARBA00023134"/>
    </source>
</evidence>
<protein>
    <submittedName>
        <fullName evidence="7">Atlastin-1</fullName>
    </submittedName>
</protein>